<protein>
    <recommendedName>
        <fullName evidence="1">HTH hxlR-type domain-containing protein</fullName>
    </recommendedName>
</protein>
<sequence length="41" mass="4635">MILFHLFDGKIQRFSDLEGLIGGISQKMLAQQLAAHSNHLR</sequence>
<dbReference type="InterPro" id="IPR036388">
    <property type="entry name" value="WH-like_DNA-bd_sf"/>
</dbReference>
<gene>
    <name evidence="2" type="ORF">ALQ33_04889</name>
</gene>
<evidence type="ECO:0000313" key="3">
    <source>
        <dbReference type="Proteomes" id="UP000279372"/>
    </source>
</evidence>
<evidence type="ECO:0000259" key="1">
    <source>
        <dbReference type="Pfam" id="PF01638"/>
    </source>
</evidence>
<dbReference type="Proteomes" id="UP000279372">
    <property type="component" value="Unassembled WGS sequence"/>
</dbReference>
<name>A0A3M3ZJ42_9PSED</name>
<dbReference type="InterPro" id="IPR002577">
    <property type="entry name" value="HTH_HxlR"/>
</dbReference>
<dbReference type="EMBL" id="RBQB01000070">
    <property type="protein sequence ID" value="RMO94618.1"/>
    <property type="molecule type" value="Genomic_DNA"/>
</dbReference>
<feature type="domain" description="HTH hxlR-type" evidence="1">
    <location>
        <begin position="1"/>
        <end position="34"/>
    </location>
</feature>
<evidence type="ECO:0000313" key="2">
    <source>
        <dbReference type="EMBL" id="RMO94618.1"/>
    </source>
</evidence>
<dbReference type="Gene3D" id="1.10.10.10">
    <property type="entry name" value="Winged helix-like DNA-binding domain superfamily/Winged helix DNA-binding domain"/>
    <property type="match status" value="1"/>
</dbReference>
<dbReference type="SUPFAM" id="SSF46785">
    <property type="entry name" value="Winged helix' DNA-binding domain"/>
    <property type="match status" value="1"/>
</dbReference>
<dbReference type="InterPro" id="IPR036390">
    <property type="entry name" value="WH_DNA-bd_sf"/>
</dbReference>
<accession>A0A3M3ZJ42</accession>
<comment type="caution">
    <text evidence="2">The sequence shown here is derived from an EMBL/GenBank/DDBJ whole genome shotgun (WGS) entry which is preliminary data.</text>
</comment>
<organism evidence="2 3">
    <name type="scientific">Pseudomonas syringae pv. philadelphi</name>
    <dbReference type="NCBI Taxonomy" id="251706"/>
    <lineage>
        <taxon>Bacteria</taxon>
        <taxon>Pseudomonadati</taxon>
        <taxon>Pseudomonadota</taxon>
        <taxon>Gammaproteobacteria</taxon>
        <taxon>Pseudomonadales</taxon>
        <taxon>Pseudomonadaceae</taxon>
        <taxon>Pseudomonas</taxon>
    </lineage>
</organism>
<dbReference type="Pfam" id="PF01638">
    <property type="entry name" value="HxlR"/>
    <property type="match status" value="1"/>
</dbReference>
<proteinExistence type="predicted"/>
<reference evidence="2 3" key="1">
    <citation type="submission" date="2018-08" db="EMBL/GenBank/DDBJ databases">
        <title>Recombination of ecologically and evolutionarily significant loci maintains genetic cohesion in the Pseudomonas syringae species complex.</title>
        <authorList>
            <person name="Dillon M."/>
            <person name="Thakur S."/>
            <person name="Almeida R.N.D."/>
            <person name="Weir B.S."/>
            <person name="Guttman D.S."/>
        </authorList>
    </citation>
    <scope>NUCLEOTIDE SEQUENCE [LARGE SCALE GENOMIC DNA]</scope>
    <source>
        <strain evidence="2 3">ICMP 8902</strain>
    </source>
</reference>
<dbReference type="AlphaFoldDB" id="A0A3M3ZJ42"/>